<accession>F8CKT6</accession>
<dbReference type="EMBL" id="CP002830">
    <property type="protein sequence ID" value="AEI62751.1"/>
    <property type="molecule type" value="Genomic_DNA"/>
</dbReference>
<dbReference type="KEGG" id="mfu:LILAB_04140"/>
<organism evidence="2 3">
    <name type="scientific">Myxococcus fulvus (strain ATCC BAA-855 / HW-1)</name>
    <dbReference type="NCBI Taxonomy" id="483219"/>
    <lineage>
        <taxon>Bacteria</taxon>
        <taxon>Pseudomonadati</taxon>
        <taxon>Myxococcota</taxon>
        <taxon>Myxococcia</taxon>
        <taxon>Myxococcales</taxon>
        <taxon>Cystobacterineae</taxon>
        <taxon>Myxococcaceae</taxon>
        <taxon>Myxococcus</taxon>
    </lineage>
</organism>
<proteinExistence type="predicted"/>
<feature type="transmembrane region" description="Helical" evidence="1">
    <location>
        <begin position="107"/>
        <end position="125"/>
    </location>
</feature>
<protein>
    <submittedName>
        <fullName evidence="2">Uncharacterized protein</fullName>
    </submittedName>
</protein>
<gene>
    <name evidence="2" type="ordered locus">LILAB_04140</name>
</gene>
<feature type="transmembrane region" description="Helical" evidence="1">
    <location>
        <begin position="131"/>
        <end position="151"/>
    </location>
</feature>
<dbReference type="AlphaFoldDB" id="F8CKT6"/>
<keyword evidence="1" id="KW-0812">Transmembrane</keyword>
<reference evidence="2 3" key="1">
    <citation type="journal article" date="2011" name="J. Bacteriol.">
        <title>Genome sequence of the halotolerant marine bacterium Myxococcus fulvus HW-1.</title>
        <authorList>
            <person name="Li Z.F."/>
            <person name="Li X."/>
            <person name="Liu H."/>
            <person name="Liu X."/>
            <person name="Han K."/>
            <person name="Wu Z.H."/>
            <person name="Hu W."/>
            <person name="Li F.F."/>
            <person name="Li Y.Z."/>
        </authorList>
    </citation>
    <scope>NUCLEOTIDE SEQUENCE [LARGE SCALE GENOMIC DNA]</scope>
    <source>
        <strain evidence="3">ATCC BAA-855 / HW-1</strain>
    </source>
</reference>
<feature type="transmembrane region" description="Helical" evidence="1">
    <location>
        <begin position="23"/>
        <end position="45"/>
    </location>
</feature>
<feature type="transmembrane region" description="Helical" evidence="1">
    <location>
        <begin position="163"/>
        <end position="183"/>
    </location>
</feature>
<dbReference type="Proteomes" id="UP000000488">
    <property type="component" value="Chromosome"/>
</dbReference>
<keyword evidence="1" id="KW-1133">Transmembrane helix</keyword>
<feature type="transmembrane region" description="Helical" evidence="1">
    <location>
        <begin position="65"/>
        <end position="86"/>
    </location>
</feature>
<dbReference type="HOGENOM" id="CLU_852123_0_0_7"/>
<name>F8CKT6_MYXFH</name>
<evidence type="ECO:0000256" key="1">
    <source>
        <dbReference type="SAM" id="Phobius"/>
    </source>
</evidence>
<sequence>MFAPVAHALGTTALRARVEDHDFLLRGGVMGVVYLLLYIAGGGLLTLGVSHFLDDVMTGEPPWSAGRLVVIGALLIGFAGGLHAFVARRRDPEGAPAAWPQIGARSFALAGALWAVPILVGWVQFERFADPIWMMPHATVLGGLFLAYCVCSRLMGGWRMRGVAVTMGVASLGLPLGLLGAALPIRHFNHHLSDVVSVLRNPVTREDRRVTSRRDDMAMAPAPLDSPEHLLALVTALGEARPIDVEAEIAAGRMRMLEDGTYVIVNPDGSESALGGASDFAQAIEDADAADTRQAAQAQAERVAAWEREMRLRKLGGRLFTQAPAD</sequence>
<evidence type="ECO:0000313" key="3">
    <source>
        <dbReference type="Proteomes" id="UP000000488"/>
    </source>
</evidence>
<keyword evidence="1" id="KW-0472">Membrane</keyword>
<evidence type="ECO:0000313" key="2">
    <source>
        <dbReference type="EMBL" id="AEI62751.1"/>
    </source>
</evidence>